<evidence type="ECO:0000256" key="6">
    <source>
        <dbReference type="SAM" id="Coils"/>
    </source>
</evidence>
<evidence type="ECO:0000256" key="1">
    <source>
        <dbReference type="ARBA" id="ARBA00005703"/>
    </source>
</evidence>
<evidence type="ECO:0000313" key="8">
    <source>
        <dbReference type="EMBL" id="KAI5416440.1"/>
    </source>
</evidence>
<evidence type="ECO:0000259" key="7">
    <source>
        <dbReference type="SMART" id="SM00382"/>
    </source>
</evidence>
<reference evidence="8 9" key="1">
    <citation type="journal article" date="2022" name="Nat. Genet.">
        <title>Improved pea reference genome and pan-genome highlight genomic features and evolutionary characteristics.</title>
        <authorList>
            <person name="Yang T."/>
            <person name="Liu R."/>
            <person name="Luo Y."/>
            <person name="Hu S."/>
            <person name="Wang D."/>
            <person name="Wang C."/>
            <person name="Pandey M.K."/>
            <person name="Ge S."/>
            <person name="Xu Q."/>
            <person name="Li N."/>
            <person name="Li G."/>
            <person name="Huang Y."/>
            <person name="Saxena R.K."/>
            <person name="Ji Y."/>
            <person name="Li M."/>
            <person name="Yan X."/>
            <person name="He Y."/>
            <person name="Liu Y."/>
            <person name="Wang X."/>
            <person name="Xiang C."/>
            <person name="Varshney R.K."/>
            <person name="Ding H."/>
            <person name="Gao S."/>
            <person name="Zong X."/>
        </authorList>
    </citation>
    <scope>NUCLEOTIDE SEQUENCE [LARGE SCALE GENOMIC DNA]</scope>
    <source>
        <strain evidence="8 9">cv. Zhongwan 6</strain>
    </source>
</reference>
<dbReference type="SUPFAM" id="SSF81923">
    <property type="entry name" value="Double Clp-N motif"/>
    <property type="match status" value="1"/>
</dbReference>
<evidence type="ECO:0000256" key="4">
    <source>
        <dbReference type="ARBA" id="ARBA00022741"/>
    </source>
</evidence>
<evidence type="ECO:0000256" key="5">
    <source>
        <dbReference type="ARBA" id="ARBA00022840"/>
    </source>
</evidence>
<dbReference type="GO" id="GO:0034605">
    <property type="term" value="P:cellular response to heat"/>
    <property type="evidence" value="ECO:0007669"/>
    <property type="project" value="TreeGrafter"/>
</dbReference>
<dbReference type="SUPFAM" id="SSF102645">
    <property type="entry name" value="CoaB-like"/>
    <property type="match status" value="1"/>
</dbReference>
<dbReference type="Gene3D" id="6.10.140.130">
    <property type="match status" value="1"/>
</dbReference>
<dbReference type="PANTHER" id="PTHR11638">
    <property type="entry name" value="ATP-DEPENDENT CLP PROTEASE"/>
    <property type="match status" value="1"/>
</dbReference>
<feature type="domain" description="AAA+ ATPase" evidence="7">
    <location>
        <begin position="421"/>
        <end position="566"/>
    </location>
</feature>
<dbReference type="InterPro" id="IPR036628">
    <property type="entry name" value="Clp_N_dom_sf"/>
</dbReference>
<dbReference type="InterPro" id="IPR035929">
    <property type="entry name" value="CoaB-like_sf"/>
</dbReference>
<dbReference type="GO" id="GO:0005524">
    <property type="term" value="F:ATP binding"/>
    <property type="evidence" value="ECO:0007669"/>
    <property type="project" value="UniProtKB-KW"/>
</dbReference>
<dbReference type="InterPro" id="IPR007085">
    <property type="entry name" value="DNA/pantothenate-metab_flavo_C"/>
</dbReference>
<comment type="similarity">
    <text evidence="2">Belongs to the ClpA/ClpB family.</text>
</comment>
<dbReference type="CDD" id="cd00009">
    <property type="entry name" value="AAA"/>
    <property type="match status" value="1"/>
</dbReference>
<dbReference type="Pfam" id="PF17871">
    <property type="entry name" value="AAA_lid_9"/>
    <property type="match status" value="2"/>
</dbReference>
<feature type="coiled-coil region" evidence="6">
    <location>
        <begin position="616"/>
        <end position="696"/>
    </location>
</feature>
<dbReference type="InterPro" id="IPR003593">
    <property type="entry name" value="AAA+_ATPase"/>
</dbReference>
<dbReference type="GO" id="GO:0016887">
    <property type="term" value="F:ATP hydrolysis activity"/>
    <property type="evidence" value="ECO:0007669"/>
    <property type="project" value="InterPro"/>
</dbReference>
<dbReference type="InterPro" id="IPR050130">
    <property type="entry name" value="ClpA_ClpB"/>
</dbReference>
<dbReference type="SUPFAM" id="SSF52540">
    <property type="entry name" value="P-loop containing nucleoside triphosphate hydrolases"/>
    <property type="match status" value="2"/>
</dbReference>
<sequence>MANKCREILMDAANRSEDVEQTLETQVKAFFDSAPPLHNSHDITQKLNQFIQRNSSSSENGEARRIVCVTSGGTTAPLEQRCVRYVDNFSSGHRGATSTEYFLKAGYAVIFLCRRGSFQPFCRSLPDDPLIECFEPTNDLDIQVRNAYSETVKRAIVDHHTAVAGGHLLKLPFGTIFEYLQMLQIIAVSMRCIGPRAMFYLAAAVSDYYVPWKDMVEHKIQSGSHLLDVKLVQVPKMLSVLRENWAPLAFCISFKLETDSSILLNKGNAALEKYKMHAVVANELSTRKEKVVVITRTEKITVLRETSESDVENPLIKFLSERHATYIKDSSRLDNTSVLQTTDNFIAQQPKVTGDTSDPIVGSHLSSIFDNSQRHEKEMGDEYVSAISRNQRVTDQNSEGKYEALDKYGNSLTELASRGKLDPVIFIIGEPGVGKTAIAEGPAQRIVRGDVPKPLKNRKLISLDMGSLVAGAKFHGDFEERLKAVLKEVTVSNGQIILFIDEIHTVVGAGATSGAMDAGNPTNPMLGRGELQYIGATTLNEYRKYIEKDPALELRFQQVFCCQPSVEDTISILRGLREHYELHHGVKISDNNKAIDLVDEAAAKPKIEITSKPTELDEIDRAVLKLEMEKLSLKNDTGKASKERLSKLENDLSLLKEKQKELSEQWDSEKVLMTRIRSIKEEIDRVNLEVEAAERDYDLNRAAELKYGTLMSLQHQLEAEKNLVDLQNSGQSFLREEVTDLNSTEIVSKWTGIPLSNLQQTDREMAGLSDRNRPIASFMFMGPVVVGKTELGKALANYLINTENALARIDKSEYIKVSSIFCCNCWMMGELLILKEGLLASQIVL</sequence>
<dbReference type="PANTHER" id="PTHR11638:SF86">
    <property type="entry name" value="CHAPERONE PROTEIN CLPB4, MITOCHONDRIAL"/>
    <property type="match status" value="1"/>
</dbReference>
<comment type="similarity">
    <text evidence="1">Belongs to the PPC synthetase family.</text>
</comment>
<dbReference type="SMART" id="SM00382">
    <property type="entry name" value="AAA"/>
    <property type="match status" value="1"/>
</dbReference>
<dbReference type="AlphaFoldDB" id="A0A9D4XCQ3"/>
<comment type="caution">
    <text evidence="8">The sequence shown here is derived from an EMBL/GenBank/DDBJ whole genome shotgun (WGS) entry which is preliminary data.</text>
</comment>
<dbReference type="FunFam" id="3.40.50.300:FF:000120">
    <property type="entry name" value="ATP-dependent chaperone ClpB"/>
    <property type="match status" value="1"/>
</dbReference>
<dbReference type="GO" id="GO:0015937">
    <property type="term" value="P:coenzyme A biosynthetic process"/>
    <property type="evidence" value="ECO:0007669"/>
    <property type="project" value="UniProtKB-ARBA"/>
</dbReference>
<keyword evidence="6" id="KW-0175">Coiled coil</keyword>
<dbReference type="Pfam" id="PF07724">
    <property type="entry name" value="AAA_2"/>
    <property type="match status" value="1"/>
</dbReference>
<dbReference type="Pfam" id="PF00004">
    <property type="entry name" value="AAA"/>
    <property type="match status" value="1"/>
</dbReference>
<dbReference type="Pfam" id="PF04127">
    <property type="entry name" value="DFP"/>
    <property type="match status" value="1"/>
</dbReference>
<keyword evidence="5" id="KW-0067">ATP-binding</keyword>
<dbReference type="EMBL" id="JAMSHJ010000004">
    <property type="protein sequence ID" value="KAI5416440.1"/>
    <property type="molecule type" value="Genomic_DNA"/>
</dbReference>
<keyword evidence="4" id="KW-0547">Nucleotide-binding</keyword>
<dbReference type="Proteomes" id="UP001058974">
    <property type="component" value="Chromosome 4"/>
</dbReference>
<evidence type="ECO:0000256" key="3">
    <source>
        <dbReference type="ARBA" id="ARBA00022737"/>
    </source>
</evidence>
<dbReference type="Gene3D" id="3.40.50.10300">
    <property type="entry name" value="CoaB-like"/>
    <property type="match status" value="1"/>
</dbReference>
<evidence type="ECO:0000256" key="2">
    <source>
        <dbReference type="ARBA" id="ARBA00008675"/>
    </source>
</evidence>
<evidence type="ECO:0000313" key="9">
    <source>
        <dbReference type="Proteomes" id="UP001058974"/>
    </source>
</evidence>
<dbReference type="Gene3D" id="3.40.50.300">
    <property type="entry name" value="P-loop containing nucleotide triphosphate hydrolases"/>
    <property type="match status" value="3"/>
</dbReference>
<accession>A0A9D4XCQ3</accession>
<dbReference type="InterPro" id="IPR003959">
    <property type="entry name" value="ATPase_AAA_core"/>
</dbReference>
<dbReference type="GO" id="GO:0005737">
    <property type="term" value="C:cytoplasm"/>
    <property type="evidence" value="ECO:0007669"/>
    <property type="project" value="TreeGrafter"/>
</dbReference>
<dbReference type="InterPro" id="IPR041546">
    <property type="entry name" value="ClpA/ClpB_AAA_lid"/>
</dbReference>
<gene>
    <name evidence="8" type="ORF">KIW84_041489</name>
</gene>
<proteinExistence type="inferred from homology"/>
<dbReference type="InterPro" id="IPR027417">
    <property type="entry name" value="P-loop_NTPase"/>
</dbReference>
<dbReference type="Gramene" id="Psat04G0148900-T1">
    <property type="protein sequence ID" value="KAI5416440.1"/>
    <property type="gene ID" value="KIW84_041489"/>
</dbReference>
<protein>
    <submittedName>
        <fullName evidence="8">Chaperone protein ClpB3</fullName>
    </submittedName>
</protein>
<keyword evidence="3" id="KW-0677">Repeat</keyword>
<organism evidence="8 9">
    <name type="scientific">Pisum sativum</name>
    <name type="common">Garden pea</name>
    <name type="synonym">Lathyrus oleraceus</name>
    <dbReference type="NCBI Taxonomy" id="3888"/>
    <lineage>
        <taxon>Eukaryota</taxon>
        <taxon>Viridiplantae</taxon>
        <taxon>Streptophyta</taxon>
        <taxon>Embryophyta</taxon>
        <taxon>Tracheophyta</taxon>
        <taxon>Spermatophyta</taxon>
        <taxon>Magnoliopsida</taxon>
        <taxon>eudicotyledons</taxon>
        <taxon>Gunneridae</taxon>
        <taxon>Pentapetalae</taxon>
        <taxon>rosids</taxon>
        <taxon>fabids</taxon>
        <taxon>Fabales</taxon>
        <taxon>Fabaceae</taxon>
        <taxon>Papilionoideae</taxon>
        <taxon>50 kb inversion clade</taxon>
        <taxon>NPAAA clade</taxon>
        <taxon>Hologalegina</taxon>
        <taxon>IRL clade</taxon>
        <taxon>Fabeae</taxon>
        <taxon>Lathyrus</taxon>
    </lineage>
</organism>
<name>A0A9D4XCQ3_PEA</name>
<keyword evidence="9" id="KW-1185">Reference proteome</keyword>